<dbReference type="Pfam" id="PF21913">
    <property type="entry name" value="ORC6_2nd"/>
    <property type="match status" value="1"/>
</dbReference>
<dbReference type="Gene3D" id="1.10.472.10">
    <property type="entry name" value="Cyclin-like"/>
    <property type="match status" value="1"/>
</dbReference>
<dbReference type="AlphaFoldDB" id="A0A1X2HFI2"/>
<dbReference type="OrthoDB" id="5552484at2759"/>
<dbReference type="EMBL" id="MCGN01000004">
    <property type="protein sequence ID" value="ORY97688.1"/>
    <property type="molecule type" value="Genomic_DNA"/>
</dbReference>
<feature type="region of interest" description="Disordered" evidence="1">
    <location>
        <begin position="201"/>
        <end position="249"/>
    </location>
</feature>
<protein>
    <recommendedName>
        <fullName evidence="2">ORC6 second cyclin-like domain-containing protein</fullName>
    </recommendedName>
</protein>
<evidence type="ECO:0000313" key="4">
    <source>
        <dbReference type="Proteomes" id="UP000242180"/>
    </source>
</evidence>
<organism evidence="3 4">
    <name type="scientific">Syncephalastrum racemosum</name>
    <name type="common">Filamentous fungus</name>
    <dbReference type="NCBI Taxonomy" id="13706"/>
    <lineage>
        <taxon>Eukaryota</taxon>
        <taxon>Fungi</taxon>
        <taxon>Fungi incertae sedis</taxon>
        <taxon>Mucoromycota</taxon>
        <taxon>Mucoromycotina</taxon>
        <taxon>Mucoromycetes</taxon>
        <taxon>Mucorales</taxon>
        <taxon>Syncephalastraceae</taxon>
        <taxon>Syncephalastrum</taxon>
    </lineage>
</organism>
<dbReference type="STRING" id="13706.A0A1X2HFI2"/>
<dbReference type="PANTHER" id="PTHR13394:SF0">
    <property type="entry name" value="ORIGIN RECOGNITION COMPLEX SUBUNIT 6"/>
    <property type="match status" value="1"/>
</dbReference>
<reference evidence="3 4" key="1">
    <citation type="submission" date="2016-07" db="EMBL/GenBank/DDBJ databases">
        <title>Pervasive Adenine N6-methylation of Active Genes in Fungi.</title>
        <authorList>
            <consortium name="DOE Joint Genome Institute"/>
            <person name="Mondo S.J."/>
            <person name="Dannebaum R.O."/>
            <person name="Kuo R.C."/>
            <person name="Labutti K."/>
            <person name="Haridas S."/>
            <person name="Kuo A."/>
            <person name="Salamov A."/>
            <person name="Ahrendt S.R."/>
            <person name="Lipzen A."/>
            <person name="Sullivan W."/>
            <person name="Andreopoulos W.B."/>
            <person name="Clum A."/>
            <person name="Lindquist E."/>
            <person name="Daum C."/>
            <person name="Ramamoorthy G.K."/>
            <person name="Gryganskyi A."/>
            <person name="Culley D."/>
            <person name="Magnuson J.K."/>
            <person name="James T.Y."/>
            <person name="O'Malley M.A."/>
            <person name="Stajich J.E."/>
            <person name="Spatafora J.W."/>
            <person name="Visel A."/>
            <person name="Grigoriev I.V."/>
        </authorList>
    </citation>
    <scope>NUCLEOTIDE SEQUENCE [LARGE SCALE GENOMIC DNA]</scope>
    <source>
        <strain evidence="3 4">NRRL 2496</strain>
    </source>
</reference>
<dbReference type="PANTHER" id="PTHR13394">
    <property type="entry name" value="ORIGIN RECOGNITION COMPLEX SUBUNIT 6"/>
    <property type="match status" value="1"/>
</dbReference>
<comment type="caution">
    <text evidence="3">The sequence shown here is derived from an EMBL/GenBank/DDBJ whole genome shotgun (WGS) entry which is preliminary data.</text>
</comment>
<dbReference type="GO" id="GO:0006270">
    <property type="term" value="P:DNA replication initiation"/>
    <property type="evidence" value="ECO:0007669"/>
    <property type="project" value="TreeGrafter"/>
</dbReference>
<accession>A0A1X2HFI2</accession>
<dbReference type="OMA" id="VICIQLA"/>
<evidence type="ECO:0000313" key="3">
    <source>
        <dbReference type="EMBL" id="ORY97688.1"/>
    </source>
</evidence>
<gene>
    <name evidence="3" type="ORF">BCR43DRAFT_490196</name>
</gene>
<proteinExistence type="predicted"/>
<keyword evidence="4" id="KW-1185">Reference proteome</keyword>
<sequence>MSSKDPLFHCLQRLNLEDDQPLHERAIAMERQCSKVPKRLFEAGPNLQYVIAIQLAYESLGRYDWNTKRAAQLAMCGKAAYENTVAKIRNMLNITADVTIKSLGVALGSTTLVDRIEGLWTRFTEAYASSLASGQRKTAKDQLAHPSYKGAVFFCGARALGQRLSKPQMQSLCFCSATEINKCIKLVDQVCKEDLEALKQPAPSRKRKGKSTEENEDEGQEKKHTKRKSAKSSKTAAPPPKPQNKSIPAVSGIVSMLGRQNYLKTKQYNDYVEWREAIIDRLRNE</sequence>
<dbReference type="InterPro" id="IPR054113">
    <property type="entry name" value="ORC6_cyclin-like_2nd"/>
</dbReference>
<dbReference type="InParanoid" id="A0A1X2HFI2"/>
<feature type="domain" description="ORC6 second cyclin-like" evidence="2">
    <location>
        <begin position="98"/>
        <end position="186"/>
    </location>
</feature>
<name>A0A1X2HFI2_SYNRA</name>
<dbReference type="Proteomes" id="UP000242180">
    <property type="component" value="Unassembled WGS sequence"/>
</dbReference>
<evidence type="ECO:0000259" key="2">
    <source>
        <dbReference type="Pfam" id="PF21913"/>
    </source>
</evidence>
<dbReference type="InterPro" id="IPR020529">
    <property type="entry name" value="ORC6_met/pln"/>
</dbReference>
<dbReference type="GO" id="GO:0005664">
    <property type="term" value="C:nuclear origin of replication recognition complex"/>
    <property type="evidence" value="ECO:0007669"/>
    <property type="project" value="InterPro"/>
</dbReference>
<evidence type="ECO:0000256" key="1">
    <source>
        <dbReference type="SAM" id="MobiDB-lite"/>
    </source>
</evidence>